<name>A0A810B4X1_9BRAD</name>
<proteinExistence type="predicted"/>
<evidence type="ECO:0000313" key="3">
    <source>
        <dbReference type="EMBL" id="BCE70805.1"/>
    </source>
</evidence>
<dbReference type="EMBL" id="AP023092">
    <property type="protein sequence ID" value="BCE27100.1"/>
    <property type="molecule type" value="Genomic_DNA"/>
</dbReference>
<reference evidence="3" key="3">
    <citation type="submission" date="2020-05" db="EMBL/GenBank/DDBJ databases">
        <title>Complete genome sequence of Bradyrhizobium diazoefficiens XF8 isolated from soybean nodule.</title>
        <authorList>
            <person name="Noda R."/>
            <person name="Kakizaki K."/>
            <person name="Minamisawa K."/>
        </authorList>
    </citation>
    <scope>NUCLEOTIDE SEQUENCE</scope>
    <source>
        <strain evidence="3">XF8</strain>
    </source>
</reference>
<organism evidence="3">
    <name type="scientific">Bradyrhizobium diazoefficiens</name>
    <dbReference type="NCBI Taxonomy" id="1355477"/>
    <lineage>
        <taxon>Bacteria</taxon>
        <taxon>Pseudomonadati</taxon>
        <taxon>Pseudomonadota</taxon>
        <taxon>Alphaproteobacteria</taxon>
        <taxon>Hyphomicrobiales</taxon>
        <taxon>Nitrobacteraceae</taxon>
        <taxon>Bradyrhizobium</taxon>
    </lineage>
</organism>
<dbReference type="EMBL" id="AP023093">
    <property type="protein sequence ID" value="BCE35853.1"/>
    <property type="molecule type" value="Genomic_DNA"/>
</dbReference>
<evidence type="ECO:0000313" key="1">
    <source>
        <dbReference type="EMBL" id="BCE27100.1"/>
    </source>
</evidence>
<evidence type="ECO:0000313" key="4">
    <source>
        <dbReference type="EMBL" id="BCE79452.1"/>
    </source>
</evidence>
<dbReference type="AlphaFoldDB" id="A0A810B4X1"/>
<gene>
    <name evidence="1" type="ORF">XF2B_08690</name>
    <name evidence="2" type="ORF">XF3B_08840</name>
    <name evidence="3" type="ORF">XF8B_09160</name>
    <name evidence="4" type="ORF">XF9B_08730</name>
</gene>
<sequence>MAAPCPPAIELADQANTRREIVMQQINTNRVIRNPFGTMDVPGPDDSDVMSYAAAATLSGDAADGNAAHWADISSRADPLEGIWASRWNGGADPTIAGDTPETWKRGRADVRVAGNRIYLRFDWDNGRRHGLIDAAREGADRLVGKYINLTNPAITRPWVGRVVDAARIDGCFPEGRLDFRR</sequence>
<reference evidence="1" key="1">
    <citation type="submission" date="2020-05" db="EMBL/GenBank/DDBJ databases">
        <title>Complete genome sequence of Bradyrhizobium diazoefficiens XF2 isolated from soybean nodule.</title>
        <authorList>
            <person name="Noda R."/>
            <person name="Kakizaki K."/>
            <person name="Minamisawa K."/>
        </authorList>
    </citation>
    <scope>NUCLEOTIDE SEQUENCE</scope>
    <source>
        <strain evidence="1">XF2</strain>
    </source>
</reference>
<protein>
    <submittedName>
        <fullName evidence="3">Uncharacterized protein</fullName>
    </submittedName>
</protein>
<dbReference type="EMBL" id="AP023098">
    <property type="protein sequence ID" value="BCE79452.1"/>
    <property type="molecule type" value="Genomic_DNA"/>
</dbReference>
<accession>A0A810B4X1</accession>
<reference evidence="4" key="4">
    <citation type="submission" date="2020-05" db="EMBL/GenBank/DDBJ databases">
        <title>Complete genome sequence of Bradyrhizobium diazoefficiens XF9 isolated from soybean nodule.</title>
        <authorList>
            <person name="Noda R."/>
            <person name="Kakizaki K."/>
            <person name="Minamisawa K."/>
        </authorList>
    </citation>
    <scope>NUCLEOTIDE SEQUENCE</scope>
    <source>
        <strain evidence="4">XF9</strain>
    </source>
</reference>
<reference evidence="2" key="2">
    <citation type="submission" date="2020-05" db="EMBL/GenBank/DDBJ databases">
        <title>Complete genome sequence of Bradyrhizobium diazoefficiens XF3 isolated from soybean nodule.</title>
        <authorList>
            <person name="Noda R."/>
            <person name="Kakizaki K."/>
            <person name="Minamisawa K."/>
        </authorList>
    </citation>
    <scope>NUCLEOTIDE SEQUENCE</scope>
    <source>
        <strain evidence="2">XF3</strain>
    </source>
</reference>
<evidence type="ECO:0000313" key="2">
    <source>
        <dbReference type="EMBL" id="BCE35853.1"/>
    </source>
</evidence>
<dbReference type="EMBL" id="AP023097">
    <property type="protein sequence ID" value="BCE70805.1"/>
    <property type="molecule type" value="Genomic_DNA"/>
</dbReference>